<feature type="region of interest" description="Disordered" evidence="1">
    <location>
        <begin position="167"/>
        <end position="186"/>
    </location>
</feature>
<organism evidence="3 4">
    <name type="scientific">Colletotrichum musicola</name>
    <dbReference type="NCBI Taxonomy" id="2175873"/>
    <lineage>
        <taxon>Eukaryota</taxon>
        <taxon>Fungi</taxon>
        <taxon>Dikarya</taxon>
        <taxon>Ascomycota</taxon>
        <taxon>Pezizomycotina</taxon>
        <taxon>Sordariomycetes</taxon>
        <taxon>Hypocreomycetidae</taxon>
        <taxon>Glomerellales</taxon>
        <taxon>Glomerellaceae</taxon>
        <taxon>Colletotrichum</taxon>
        <taxon>Colletotrichum orchidearum species complex</taxon>
    </lineage>
</organism>
<keyword evidence="4" id="KW-1185">Reference proteome</keyword>
<dbReference type="Proteomes" id="UP000639643">
    <property type="component" value="Unassembled WGS sequence"/>
</dbReference>
<protein>
    <submittedName>
        <fullName evidence="3">Uncharacterized protein</fullName>
    </submittedName>
</protein>
<name>A0A8H6J4S5_9PEZI</name>
<comment type="caution">
    <text evidence="3">The sequence shown here is derived from an EMBL/GenBank/DDBJ whole genome shotgun (WGS) entry which is preliminary data.</text>
</comment>
<evidence type="ECO:0000256" key="1">
    <source>
        <dbReference type="SAM" id="MobiDB-lite"/>
    </source>
</evidence>
<dbReference type="OrthoDB" id="5427664at2759"/>
<accession>A0A8H6J4S5</accession>
<dbReference type="EMBL" id="WIGM01001020">
    <property type="protein sequence ID" value="KAF6806534.1"/>
    <property type="molecule type" value="Genomic_DNA"/>
</dbReference>
<keyword evidence="2" id="KW-0812">Transmembrane</keyword>
<keyword evidence="2" id="KW-1133">Transmembrane helix</keyword>
<gene>
    <name evidence="3" type="ORF">CMUS01_14340</name>
</gene>
<reference evidence="3" key="1">
    <citation type="journal article" date="2020" name="Phytopathology">
        <title>Genome Sequence Resources of Colletotrichum truncatum, C. plurivorum, C. musicola, and C. sojae: Four Species Pathogenic to Soybean (Glycine max).</title>
        <authorList>
            <person name="Rogerio F."/>
            <person name="Boufleur T.R."/>
            <person name="Ciampi-Guillardi M."/>
            <person name="Sukno S.A."/>
            <person name="Thon M.R."/>
            <person name="Massola Junior N.S."/>
            <person name="Baroncelli R."/>
        </authorList>
    </citation>
    <scope>NUCLEOTIDE SEQUENCE</scope>
    <source>
        <strain evidence="3">LFN0074</strain>
    </source>
</reference>
<dbReference type="AlphaFoldDB" id="A0A8H6J4S5"/>
<feature type="transmembrane region" description="Helical" evidence="2">
    <location>
        <begin position="121"/>
        <end position="138"/>
    </location>
</feature>
<evidence type="ECO:0000256" key="2">
    <source>
        <dbReference type="SAM" id="Phobius"/>
    </source>
</evidence>
<sequence>MLEKRRRVDKARTHVASTIFGIAKKAFYSGGCENAQAEYRDRMRDSGRDATSDLDCQGLDLNETRAFGSAIISFVLAAFSFPSRAIKLVKSWSDAAKGIAKDRCSNPTRSLIRKSMERERFFVGFLLIQIYLLAKIYADLLSSELSDVYWILISAIWGTNRLQQLRDPTTEQSTEMRPAAEHPCSPSIAPSEARGLLPEILRCQRAEFRLNLPALPTKPQKMSLKSQCLSTTALHQQPYPPARLQFPVIYSA</sequence>
<keyword evidence="2" id="KW-0472">Membrane</keyword>
<evidence type="ECO:0000313" key="3">
    <source>
        <dbReference type="EMBL" id="KAF6806534.1"/>
    </source>
</evidence>
<proteinExistence type="predicted"/>
<evidence type="ECO:0000313" key="4">
    <source>
        <dbReference type="Proteomes" id="UP000639643"/>
    </source>
</evidence>